<sequence>MSTTARYPDLNAKPVLVTGGADGIGRAVVAAFADQGASVGFIDIDAGRGEALAAELAAAGATVAFAAADLRDIAASGAAIAALSVKLGAFAVLVNNAGHDERHRFDDVTPAYWDDRMAVNLRHMMFVTQAVVPDMRARGGGVVINLSSTSWMQGSPGIIAYTTAKSAVIGFTRSLARELGPDGIRVNAVTPGWVMTERQRAAATPERLARAQERQALKGEIMPDDLAAMVLFLASDGARMCTGQNYIVDAGVV</sequence>
<gene>
    <name evidence="4" type="ORF">C7450_106172</name>
</gene>
<dbReference type="FunFam" id="3.40.50.720:FF:000084">
    <property type="entry name" value="Short-chain dehydrogenase reductase"/>
    <property type="match status" value="1"/>
</dbReference>
<accession>A0A2V3U4Z8</accession>
<evidence type="ECO:0000313" key="4">
    <source>
        <dbReference type="EMBL" id="PXW57999.1"/>
    </source>
</evidence>
<proteinExistence type="inferred from homology"/>
<dbReference type="InterPro" id="IPR020904">
    <property type="entry name" value="Sc_DH/Rdtase_CS"/>
</dbReference>
<dbReference type="Proteomes" id="UP000248021">
    <property type="component" value="Unassembled WGS sequence"/>
</dbReference>
<evidence type="ECO:0000313" key="5">
    <source>
        <dbReference type="Proteomes" id="UP000248021"/>
    </source>
</evidence>
<keyword evidence="2" id="KW-0560">Oxidoreductase</keyword>
<feature type="domain" description="Ketoreductase" evidence="3">
    <location>
        <begin position="13"/>
        <end position="193"/>
    </location>
</feature>
<protein>
    <submittedName>
        <fullName evidence="4">NADP-dependent 3-hydroxy acid dehydrogenase YdfG</fullName>
    </submittedName>
</protein>
<dbReference type="OrthoDB" id="9789398at2"/>
<dbReference type="PRINTS" id="PR00080">
    <property type="entry name" value="SDRFAMILY"/>
</dbReference>
<dbReference type="PANTHER" id="PTHR43639">
    <property type="entry name" value="OXIDOREDUCTASE, SHORT-CHAIN DEHYDROGENASE/REDUCTASE FAMILY (AFU_ORTHOLOGUE AFUA_5G02870)"/>
    <property type="match status" value="1"/>
</dbReference>
<dbReference type="AlphaFoldDB" id="A0A2V3U4Z8"/>
<evidence type="ECO:0000256" key="2">
    <source>
        <dbReference type="ARBA" id="ARBA00023002"/>
    </source>
</evidence>
<dbReference type="InterPro" id="IPR057326">
    <property type="entry name" value="KR_dom"/>
</dbReference>
<name>A0A2V3U4Z8_9HYPH</name>
<dbReference type="EMBL" id="QJJK01000006">
    <property type="protein sequence ID" value="PXW57999.1"/>
    <property type="molecule type" value="Genomic_DNA"/>
</dbReference>
<dbReference type="GO" id="GO:0016491">
    <property type="term" value="F:oxidoreductase activity"/>
    <property type="evidence" value="ECO:0007669"/>
    <property type="project" value="UniProtKB-KW"/>
</dbReference>
<comment type="caution">
    <text evidence="4">The sequence shown here is derived from an EMBL/GenBank/DDBJ whole genome shotgun (WGS) entry which is preliminary data.</text>
</comment>
<dbReference type="InterPro" id="IPR036291">
    <property type="entry name" value="NAD(P)-bd_dom_sf"/>
</dbReference>
<dbReference type="PRINTS" id="PR00081">
    <property type="entry name" value="GDHRDH"/>
</dbReference>
<dbReference type="CDD" id="cd05233">
    <property type="entry name" value="SDR_c"/>
    <property type="match status" value="1"/>
</dbReference>
<keyword evidence="5" id="KW-1185">Reference proteome</keyword>
<organism evidence="4 5">
    <name type="scientific">Chelatococcus asaccharovorans</name>
    <dbReference type="NCBI Taxonomy" id="28210"/>
    <lineage>
        <taxon>Bacteria</taxon>
        <taxon>Pseudomonadati</taxon>
        <taxon>Pseudomonadota</taxon>
        <taxon>Alphaproteobacteria</taxon>
        <taxon>Hyphomicrobiales</taxon>
        <taxon>Chelatococcaceae</taxon>
        <taxon>Chelatococcus</taxon>
    </lineage>
</organism>
<dbReference type="Pfam" id="PF13561">
    <property type="entry name" value="adh_short_C2"/>
    <property type="match status" value="1"/>
</dbReference>
<dbReference type="RefSeq" id="WP_110375316.1">
    <property type="nucleotide sequence ID" value="NZ_JAHBRY010000001.1"/>
</dbReference>
<dbReference type="InterPro" id="IPR002347">
    <property type="entry name" value="SDR_fam"/>
</dbReference>
<evidence type="ECO:0000259" key="3">
    <source>
        <dbReference type="SMART" id="SM00822"/>
    </source>
</evidence>
<evidence type="ECO:0000256" key="1">
    <source>
        <dbReference type="ARBA" id="ARBA00006484"/>
    </source>
</evidence>
<dbReference type="SMART" id="SM00822">
    <property type="entry name" value="PKS_KR"/>
    <property type="match status" value="1"/>
</dbReference>
<comment type="similarity">
    <text evidence="1">Belongs to the short-chain dehydrogenases/reductases (SDR) family.</text>
</comment>
<dbReference type="Gene3D" id="3.40.50.720">
    <property type="entry name" value="NAD(P)-binding Rossmann-like Domain"/>
    <property type="match status" value="1"/>
</dbReference>
<dbReference type="PANTHER" id="PTHR43639:SF1">
    <property type="entry name" value="SHORT-CHAIN DEHYDROGENASE_REDUCTASE FAMILY PROTEIN"/>
    <property type="match status" value="1"/>
</dbReference>
<reference evidence="4 5" key="1">
    <citation type="submission" date="2018-05" db="EMBL/GenBank/DDBJ databases">
        <title>Genomic Encyclopedia of Type Strains, Phase IV (KMG-IV): sequencing the most valuable type-strain genomes for metagenomic binning, comparative biology and taxonomic classification.</title>
        <authorList>
            <person name="Goeker M."/>
        </authorList>
    </citation>
    <scope>NUCLEOTIDE SEQUENCE [LARGE SCALE GENOMIC DNA]</scope>
    <source>
        <strain evidence="4 5">DSM 6462</strain>
    </source>
</reference>
<dbReference type="SUPFAM" id="SSF51735">
    <property type="entry name" value="NAD(P)-binding Rossmann-fold domains"/>
    <property type="match status" value="1"/>
</dbReference>
<dbReference type="PROSITE" id="PS00061">
    <property type="entry name" value="ADH_SHORT"/>
    <property type="match status" value="1"/>
</dbReference>